<dbReference type="Pfam" id="PF08352">
    <property type="entry name" value="oligo_HPY"/>
    <property type="match status" value="1"/>
</dbReference>
<protein>
    <submittedName>
        <fullName evidence="9">ABC transporter ATP-binding protein</fullName>
    </submittedName>
</protein>
<evidence type="ECO:0000313" key="10">
    <source>
        <dbReference type="Proteomes" id="UP001501581"/>
    </source>
</evidence>
<evidence type="ECO:0000256" key="7">
    <source>
        <dbReference type="ARBA" id="ARBA00023136"/>
    </source>
</evidence>
<keyword evidence="5" id="KW-0547">Nucleotide-binding</keyword>
<dbReference type="Proteomes" id="UP001501581">
    <property type="component" value="Unassembled WGS sequence"/>
</dbReference>
<dbReference type="InterPro" id="IPR050388">
    <property type="entry name" value="ABC_Ni/Peptide_Import"/>
</dbReference>
<dbReference type="InterPro" id="IPR003439">
    <property type="entry name" value="ABC_transporter-like_ATP-bd"/>
</dbReference>
<dbReference type="EMBL" id="BAAALG010000002">
    <property type="protein sequence ID" value="GAA1094143.1"/>
    <property type="molecule type" value="Genomic_DNA"/>
</dbReference>
<feature type="domain" description="ABC transporter" evidence="8">
    <location>
        <begin position="2"/>
        <end position="220"/>
    </location>
</feature>
<keyword evidence="6 9" id="KW-0067">ATP-binding</keyword>
<dbReference type="SMART" id="SM00382">
    <property type="entry name" value="AAA"/>
    <property type="match status" value="1"/>
</dbReference>
<sequence>MVALAGESGSGKSTAALSLMRLLPWGAKVGGQIMAGDRDVAALSREDLRRFRASEARIIMQDPWSSLHPMHSVGAQLVESARVADPKLTKGAARELAIETMRRVRIPDPESRMKSYPHEMSGGQLQRVLIAMALVAKPKLLLCDEPTTALDVSTQAQILDLLRELNREMGLTIVIATHDLEVISGLADRLVVMYAGRVVEEGPTDQVMSNPQHPYTWALLQTAPRNNTGQRMRTIEGRPPALDDLPEGCSFAARCQFTIVDCRTGRPELLLIDEPRRHRTACFRVQAEHAATTTHTQEEQ</sequence>
<evidence type="ECO:0000256" key="3">
    <source>
        <dbReference type="ARBA" id="ARBA00022448"/>
    </source>
</evidence>
<keyword evidence="7" id="KW-0472">Membrane</keyword>
<keyword evidence="10" id="KW-1185">Reference proteome</keyword>
<evidence type="ECO:0000256" key="1">
    <source>
        <dbReference type="ARBA" id="ARBA00004202"/>
    </source>
</evidence>
<reference evidence="9 10" key="1">
    <citation type="journal article" date="2019" name="Int. J. Syst. Evol. Microbiol.">
        <title>The Global Catalogue of Microorganisms (GCM) 10K type strain sequencing project: providing services to taxonomists for standard genome sequencing and annotation.</title>
        <authorList>
            <consortium name="The Broad Institute Genomics Platform"/>
            <consortium name="The Broad Institute Genome Sequencing Center for Infectious Disease"/>
            <person name="Wu L."/>
            <person name="Ma J."/>
        </authorList>
    </citation>
    <scope>NUCLEOTIDE SEQUENCE [LARGE SCALE GENOMIC DNA]</scope>
    <source>
        <strain evidence="9 10">JCM 13008</strain>
    </source>
</reference>
<dbReference type="PROSITE" id="PS00211">
    <property type="entry name" value="ABC_TRANSPORTER_1"/>
    <property type="match status" value="1"/>
</dbReference>
<name>A0ABN1TQE6_9ACTN</name>
<proteinExistence type="inferred from homology"/>
<gene>
    <name evidence="9" type="ORF">GCM10009668_07290</name>
</gene>
<keyword evidence="4" id="KW-1003">Cell membrane</keyword>
<dbReference type="InterPro" id="IPR027417">
    <property type="entry name" value="P-loop_NTPase"/>
</dbReference>
<dbReference type="Gene3D" id="3.40.50.300">
    <property type="entry name" value="P-loop containing nucleotide triphosphate hydrolases"/>
    <property type="match status" value="1"/>
</dbReference>
<accession>A0ABN1TQE6</accession>
<dbReference type="NCBIfam" id="TIGR01727">
    <property type="entry name" value="oligo_HPY"/>
    <property type="match status" value="1"/>
</dbReference>
<dbReference type="PANTHER" id="PTHR43297">
    <property type="entry name" value="OLIGOPEPTIDE TRANSPORT ATP-BINDING PROTEIN APPD"/>
    <property type="match status" value="1"/>
</dbReference>
<keyword evidence="3" id="KW-0813">Transport</keyword>
<evidence type="ECO:0000256" key="6">
    <source>
        <dbReference type="ARBA" id="ARBA00022840"/>
    </source>
</evidence>
<dbReference type="PROSITE" id="PS50893">
    <property type="entry name" value="ABC_TRANSPORTER_2"/>
    <property type="match status" value="1"/>
</dbReference>
<comment type="similarity">
    <text evidence="2">Belongs to the ABC transporter superfamily.</text>
</comment>
<dbReference type="InterPro" id="IPR003593">
    <property type="entry name" value="AAA+_ATPase"/>
</dbReference>
<organism evidence="9 10">
    <name type="scientific">Nocardioides dubius</name>
    <dbReference type="NCBI Taxonomy" id="317019"/>
    <lineage>
        <taxon>Bacteria</taxon>
        <taxon>Bacillati</taxon>
        <taxon>Actinomycetota</taxon>
        <taxon>Actinomycetes</taxon>
        <taxon>Propionibacteriales</taxon>
        <taxon>Nocardioidaceae</taxon>
        <taxon>Nocardioides</taxon>
    </lineage>
</organism>
<evidence type="ECO:0000313" key="9">
    <source>
        <dbReference type="EMBL" id="GAA1094143.1"/>
    </source>
</evidence>
<dbReference type="PANTHER" id="PTHR43297:SF2">
    <property type="entry name" value="DIPEPTIDE TRANSPORT ATP-BINDING PROTEIN DPPD"/>
    <property type="match status" value="1"/>
</dbReference>
<comment type="caution">
    <text evidence="9">The sequence shown here is derived from an EMBL/GenBank/DDBJ whole genome shotgun (WGS) entry which is preliminary data.</text>
</comment>
<dbReference type="InterPro" id="IPR017871">
    <property type="entry name" value="ABC_transporter-like_CS"/>
</dbReference>
<dbReference type="Pfam" id="PF00005">
    <property type="entry name" value="ABC_tran"/>
    <property type="match status" value="1"/>
</dbReference>
<comment type="subcellular location">
    <subcellularLocation>
        <location evidence="1">Cell membrane</location>
        <topology evidence="1">Peripheral membrane protein</topology>
    </subcellularLocation>
</comment>
<dbReference type="GO" id="GO:0005524">
    <property type="term" value="F:ATP binding"/>
    <property type="evidence" value="ECO:0007669"/>
    <property type="project" value="UniProtKB-KW"/>
</dbReference>
<dbReference type="CDD" id="cd03257">
    <property type="entry name" value="ABC_NikE_OppD_transporters"/>
    <property type="match status" value="1"/>
</dbReference>
<evidence type="ECO:0000256" key="2">
    <source>
        <dbReference type="ARBA" id="ARBA00005417"/>
    </source>
</evidence>
<evidence type="ECO:0000259" key="8">
    <source>
        <dbReference type="PROSITE" id="PS50893"/>
    </source>
</evidence>
<dbReference type="InterPro" id="IPR013563">
    <property type="entry name" value="Oligopep_ABC_C"/>
</dbReference>
<evidence type="ECO:0000256" key="4">
    <source>
        <dbReference type="ARBA" id="ARBA00022475"/>
    </source>
</evidence>
<dbReference type="SUPFAM" id="SSF52540">
    <property type="entry name" value="P-loop containing nucleoside triphosphate hydrolases"/>
    <property type="match status" value="1"/>
</dbReference>
<evidence type="ECO:0000256" key="5">
    <source>
        <dbReference type="ARBA" id="ARBA00022741"/>
    </source>
</evidence>